<dbReference type="EMBL" id="BMFV01000018">
    <property type="protein sequence ID" value="GGH83599.1"/>
    <property type="molecule type" value="Genomic_DNA"/>
</dbReference>
<keyword evidence="2" id="KW-1185">Reference proteome</keyword>
<comment type="caution">
    <text evidence="1">The sequence shown here is derived from an EMBL/GenBank/DDBJ whole genome shotgun (WGS) entry which is preliminary data.</text>
</comment>
<dbReference type="AlphaFoldDB" id="A0A8J2ZWF3"/>
<protein>
    <submittedName>
        <fullName evidence="1">Transcriptional regulator</fullName>
    </submittedName>
</protein>
<reference evidence="1" key="1">
    <citation type="journal article" date="2014" name="Int. J. Syst. Evol. Microbiol.">
        <title>Complete genome sequence of Corynebacterium casei LMG S-19264T (=DSM 44701T), isolated from a smear-ripened cheese.</title>
        <authorList>
            <consortium name="US DOE Joint Genome Institute (JGI-PGF)"/>
            <person name="Walter F."/>
            <person name="Albersmeier A."/>
            <person name="Kalinowski J."/>
            <person name="Ruckert C."/>
        </authorList>
    </citation>
    <scope>NUCLEOTIDE SEQUENCE</scope>
    <source>
        <strain evidence="1">CGMCC 1.12777</strain>
    </source>
</reference>
<dbReference type="InterPro" id="IPR006523">
    <property type="entry name" value="RinA"/>
</dbReference>
<proteinExistence type="predicted"/>
<accession>A0A8J2ZWF3</accession>
<gene>
    <name evidence="1" type="ORF">GCM10007096_24720</name>
</gene>
<sequence>MTAVMKLKPATFKHIEAELYGYHETKKEIQRRREEIMNPFDENPEQINVVKGPNSVREPGRPTERMATRLMSDIKLRNLEEIVSAIDSTYNQVSSGHRKVIEKGYWDRQGRTWAEVADFCHVHRNTLRKYRHEIVTLIAVKIGWQ</sequence>
<reference evidence="1" key="2">
    <citation type="submission" date="2020-09" db="EMBL/GenBank/DDBJ databases">
        <authorList>
            <person name="Sun Q."/>
            <person name="Zhou Y."/>
        </authorList>
    </citation>
    <scope>NUCLEOTIDE SEQUENCE</scope>
    <source>
        <strain evidence="1">CGMCC 1.12777</strain>
    </source>
</reference>
<dbReference type="Proteomes" id="UP000656813">
    <property type="component" value="Unassembled WGS sequence"/>
</dbReference>
<name>A0A8J2ZWF3_9BACL</name>
<evidence type="ECO:0000313" key="2">
    <source>
        <dbReference type="Proteomes" id="UP000656813"/>
    </source>
</evidence>
<dbReference type="NCBIfam" id="TIGR01636">
    <property type="entry name" value="phage_rinA"/>
    <property type="match status" value="1"/>
</dbReference>
<organism evidence="1 2">
    <name type="scientific">Pullulanibacillus pueri</name>
    <dbReference type="NCBI Taxonomy" id="1437324"/>
    <lineage>
        <taxon>Bacteria</taxon>
        <taxon>Bacillati</taxon>
        <taxon>Bacillota</taxon>
        <taxon>Bacilli</taxon>
        <taxon>Bacillales</taxon>
        <taxon>Sporolactobacillaceae</taxon>
        <taxon>Pullulanibacillus</taxon>
    </lineage>
</organism>
<dbReference type="RefSeq" id="WP_188497677.1">
    <property type="nucleotide sequence ID" value="NZ_BMFV01000018.1"/>
</dbReference>
<evidence type="ECO:0000313" key="1">
    <source>
        <dbReference type="EMBL" id="GGH83599.1"/>
    </source>
</evidence>